<evidence type="ECO:0000313" key="4">
    <source>
        <dbReference type="EMBL" id="OOC03658.1"/>
    </source>
</evidence>
<evidence type="ECO:0000259" key="3">
    <source>
        <dbReference type="Pfam" id="PF00004"/>
    </source>
</evidence>
<accession>A0ABX3J7I8</accession>
<dbReference type="InterPro" id="IPR050221">
    <property type="entry name" value="26S_Proteasome_ATPase"/>
</dbReference>
<dbReference type="PANTHER" id="PTHR23073">
    <property type="entry name" value="26S PROTEASOME REGULATORY SUBUNIT"/>
    <property type="match status" value="1"/>
</dbReference>
<evidence type="ECO:0000313" key="5">
    <source>
        <dbReference type="Proteomes" id="UP000188551"/>
    </source>
</evidence>
<dbReference type="InterPro" id="IPR003959">
    <property type="entry name" value="ATPase_AAA_core"/>
</dbReference>
<protein>
    <recommendedName>
        <fullName evidence="3">ATPase AAA-type core domain-containing protein</fullName>
    </recommendedName>
</protein>
<keyword evidence="2" id="KW-0067">ATP-binding</keyword>
<feature type="domain" description="ATPase AAA-type core" evidence="3">
    <location>
        <begin position="2"/>
        <end position="70"/>
    </location>
</feature>
<proteinExistence type="predicted"/>
<dbReference type="SUPFAM" id="SSF52540">
    <property type="entry name" value="P-loop containing nucleoside triphosphate hydrolases"/>
    <property type="match status" value="1"/>
</dbReference>
<sequence length="107" mass="10673">MLGAPGTGKSATAHAIAAELSMPVATASLAALTSSFLGDTARNIESVVHFAEQTPCVLLLDEFDVLGVMSREVGQSGDGWLASEGGVGSVVIVEVQPGGECCVAVGV</sequence>
<name>A0ABX3J7I8_9PSEU</name>
<evidence type="ECO:0000256" key="1">
    <source>
        <dbReference type="ARBA" id="ARBA00022741"/>
    </source>
</evidence>
<dbReference type="Pfam" id="PF00004">
    <property type="entry name" value="AAA"/>
    <property type="match status" value="1"/>
</dbReference>
<dbReference type="EMBL" id="MUXN01000020">
    <property type="protein sequence ID" value="OOC03658.1"/>
    <property type="molecule type" value="Genomic_DNA"/>
</dbReference>
<keyword evidence="1" id="KW-0547">Nucleotide-binding</keyword>
<keyword evidence="5" id="KW-1185">Reference proteome</keyword>
<evidence type="ECO:0000256" key="2">
    <source>
        <dbReference type="ARBA" id="ARBA00022840"/>
    </source>
</evidence>
<comment type="caution">
    <text evidence="4">The sequence shown here is derived from an EMBL/GenBank/DDBJ whole genome shotgun (WGS) entry which is preliminary data.</text>
</comment>
<dbReference type="InterPro" id="IPR027417">
    <property type="entry name" value="P-loop_NTPase"/>
</dbReference>
<dbReference type="Proteomes" id="UP000188551">
    <property type="component" value="Unassembled WGS sequence"/>
</dbReference>
<reference evidence="4 5" key="1">
    <citation type="submission" date="2017-02" db="EMBL/GenBank/DDBJ databases">
        <title>Amycolatopsis azurea DSM 43854 draft genome.</title>
        <authorList>
            <person name="Mayilraj S."/>
        </authorList>
    </citation>
    <scope>NUCLEOTIDE SEQUENCE [LARGE SCALE GENOMIC DNA]</scope>
    <source>
        <strain evidence="4 5">DSM 43854</strain>
    </source>
</reference>
<dbReference type="CDD" id="cd19481">
    <property type="entry name" value="RecA-like_protease"/>
    <property type="match status" value="1"/>
</dbReference>
<organism evidence="4 5">
    <name type="scientific">Amycolatopsis azurea DSM 43854</name>
    <dbReference type="NCBI Taxonomy" id="1238180"/>
    <lineage>
        <taxon>Bacteria</taxon>
        <taxon>Bacillati</taxon>
        <taxon>Actinomycetota</taxon>
        <taxon>Actinomycetes</taxon>
        <taxon>Pseudonocardiales</taxon>
        <taxon>Pseudonocardiaceae</taxon>
        <taxon>Amycolatopsis</taxon>
    </lineage>
</organism>
<dbReference type="Gene3D" id="3.40.50.300">
    <property type="entry name" value="P-loop containing nucleotide triphosphate hydrolases"/>
    <property type="match status" value="1"/>
</dbReference>
<gene>
    <name evidence="4" type="ORF">B0293_25605</name>
</gene>